<comment type="caution">
    <text evidence="7">Lacks conserved residue(s) required for the propagation of feature annotation.</text>
</comment>
<dbReference type="Pfam" id="PF00588">
    <property type="entry name" value="SpoU_methylase"/>
    <property type="match status" value="1"/>
</dbReference>
<evidence type="ECO:0000313" key="10">
    <source>
        <dbReference type="EMBL" id="RZO20499.1"/>
    </source>
</evidence>
<dbReference type="InterPro" id="IPR033671">
    <property type="entry name" value="TrmH"/>
</dbReference>
<accession>A0A520MH02</accession>
<organism evidence="10 11">
    <name type="scientific">SAR92 clade bacterium</name>
    <dbReference type="NCBI Taxonomy" id="2315479"/>
    <lineage>
        <taxon>Bacteria</taxon>
        <taxon>Pseudomonadati</taxon>
        <taxon>Pseudomonadota</taxon>
        <taxon>Gammaproteobacteria</taxon>
        <taxon>Cellvibrionales</taxon>
        <taxon>Porticoccaceae</taxon>
        <taxon>SAR92 clade</taxon>
    </lineage>
</organism>
<evidence type="ECO:0000256" key="1">
    <source>
        <dbReference type="ARBA" id="ARBA00022555"/>
    </source>
</evidence>
<evidence type="ECO:0000259" key="8">
    <source>
        <dbReference type="Pfam" id="PF00588"/>
    </source>
</evidence>
<dbReference type="AlphaFoldDB" id="A0A520MH02"/>
<name>A0A520MH02_9GAMM</name>
<feature type="binding site" evidence="7">
    <location>
        <position position="139"/>
    </location>
    <ligand>
        <name>S-adenosyl-L-methionine</name>
        <dbReference type="ChEBI" id="CHEBI:59789"/>
    </ligand>
</feature>
<evidence type="ECO:0000259" key="9">
    <source>
        <dbReference type="Pfam" id="PF12105"/>
    </source>
</evidence>
<evidence type="ECO:0000256" key="7">
    <source>
        <dbReference type="HAMAP-Rule" id="MF_02060"/>
    </source>
</evidence>
<dbReference type="Gene3D" id="3.40.1280.10">
    <property type="match status" value="1"/>
</dbReference>
<comment type="function">
    <text evidence="7">Catalyzes the 2'-O methylation of guanosine at position 18 in tRNA.</text>
</comment>
<feature type="domain" description="RNA methyltransferase SpoU/TrmH type C-terminal" evidence="9">
    <location>
        <begin position="163"/>
        <end position="215"/>
    </location>
</feature>
<dbReference type="InterPro" id="IPR001537">
    <property type="entry name" value="SpoU_MeTrfase"/>
</dbReference>
<dbReference type="GO" id="GO:0000049">
    <property type="term" value="F:tRNA binding"/>
    <property type="evidence" value="ECO:0007669"/>
    <property type="project" value="UniProtKB-UniRule"/>
</dbReference>
<dbReference type="EC" id="2.1.1.34" evidence="7"/>
<evidence type="ECO:0000256" key="4">
    <source>
        <dbReference type="ARBA" id="ARBA00022691"/>
    </source>
</evidence>
<dbReference type="GO" id="GO:0002938">
    <property type="term" value="P:tRNA guanine ribose methylation"/>
    <property type="evidence" value="ECO:0007669"/>
    <property type="project" value="UniProtKB-UniRule"/>
</dbReference>
<dbReference type="HAMAP" id="MF_02060">
    <property type="entry name" value="tRNA_methyltr_TrmH"/>
    <property type="match status" value="1"/>
</dbReference>
<sequence length="221" mass="24872">MTPERFAKAVQVLNHRQPDLTVVTDQVHKGQNLSAIIRTCDAVGIMALHSVYDAATFKAHTGTTMGTHKWVKTKIFQDISAPLQALKTQKYQIVAADTSENCVDYREVDYTRPTALLLGAEKFGISDASHPYIDQRITVPMMGMVESFNVSVACAIILAEARRQREVVGLYAKRQISDELFNRTILEWTQPLVARYCQKNDIKYPELDGKGDIIDPSWRSI</sequence>
<dbReference type="Proteomes" id="UP000315889">
    <property type="component" value="Unassembled WGS sequence"/>
</dbReference>
<comment type="caution">
    <text evidence="10">The sequence shown here is derived from an EMBL/GenBank/DDBJ whole genome shotgun (WGS) entry which is preliminary data.</text>
</comment>
<evidence type="ECO:0000313" key="11">
    <source>
        <dbReference type="Proteomes" id="UP000315889"/>
    </source>
</evidence>
<evidence type="ECO:0000256" key="6">
    <source>
        <dbReference type="ARBA" id="ARBA00022884"/>
    </source>
</evidence>
<dbReference type="InterPro" id="IPR029028">
    <property type="entry name" value="Alpha/beta_knot_MTases"/>
</dbReference>
<dbReference type="NCBIfam" id="NF008295">
    <property type="entry name" value="PRK11081.1"/>
    <property type="match status" value="1"/>
</dbReference>
<dbReference type="InterPro" id="IPR029026">
    <property type="entry name" value="tRNA_m1G_MTases_N"/>
</dbReference>
<dbReference type="Pfam" id="PF12105">
    <property type="entry name" value="SpoU_methylas_C"/>
    <property type="match status" value="1"/>
</dbReference>
<proteinExistence type="inferred from homology"/>
<dbReference type="PANTHER" id="PTHR43453:SF1">
    <property type="entry name" value="TRNA_RRNA METHYLTRANSFERASE SPOU TYPE DOMAIN-CONTAINING PROTEIN"/>
    <property type="match status" value="1"/>
</dbReference>
<keyword evidence="5 7" id="KW-0819">tRNA processing</keyword>
<evidence type="ECO:0000256" key="5">
    <source>
        <dbReference type="ARBA" id="ARBA00022694"/>
    </source>
</evidence>
<keyword evidence="2 7" id="KW-0489">Methyltransferase</keyword>
<keyword evidence="3 7" id="KW-0808">Transferase</keyword>
<feature type="domain" description="tRNA/rRNA methyltransferase SpoU type" evidence="8">
    <location>
        <begin position="20"/>
        <end position="158"/>
    </location>
</feature>
<keyword evidence="6 7" id="KW-0694">RNA-binding</keyword>
<dbReference type="EMBL" id="SHBP01000004">
    <property type="protein sequence ID" value="RZO20499.1"/>
    <property type="molecule type" value="Genomic_DNA"/>
</dbReference>
<reference evidence="10 11" key="1">
    <citation type="submission" date="2019-02" db="EMBL/GenBank/DDBJ databases">
        <title>Prokaryotic population dynamics and viral predation in marine succession experiment using metagenomics: the confinement effect.</title>
        <authorList>
            <person name="Haro-Moreno J.M."/>
            <person name="Rodriguez-Valera F."/>
            <person name="Lopez-Perez M."/>
        </authorList>
    </citation>
    <scope>NUCLEOTIDE SEQUENCE [LARGE SCALE GENOMIC DNA]</scope>
    <source>
        <strain evidence="10">MED-G170</strain>
    </source>
</reference>
<protein>
    <recommendedName>
        <fullName evidence="7">tRNA (guanosine(18)-2'-O)-methyltransferase</fullName>
        <ecNumber evidence="7">2.1.1.34</ecNumber>
    </recommendedName>
    <alternativeName>
        <fullName evidence="7">tRNA [Gm18] methyltransferase</fullName>
    </alternativeName>
</protein>
<comment type="catalytic activity">
    <reaction evidence="7">
        <text>guanosine(18) in tRNA + S-adenosyl-L-methionine = 2'-O-methylguanosine(18) in tRNA + S-adenosyl-L-homocysteine + H(+)</text>
        <dbReference type="Rhea" id="RHEA:20077"/>
        <dbReference type="Rhea" id="RHEA-COMP:10190"/>
        <dbReference type="Rhea" id="RHEA-COMP:10192"/>
        <dbReference type="ChEBI" id="CHEBI:15378"/>
        <dbReference type="ChEBI" id="CHEBI:57856"/>
        <dbReference type="ChEBI" id="CHEBI:59789"/>
        <dbReference type="ChEBI" id="CHEBI:74269"/>
        <dbReference type="ChEBI" id="CHEBI:74445"/>
        <dbReference type="EC" id="2.1.1.34"/>
    </reaction>
</comment>
<comment type="similarity">
    <text evidence="7">Belongs to the class IV-like SAM-binding methyltransferase superfamily. RNA methyltransferase TrmH family.</text>
</comment>
<keyword evidence="4 7" id="KW-0949">S-adenosyl-L-methionine</keyword>
<dbReference type="PANTHER" id="PTHR43453">
    <property type="entry name" value="RRNA METHYLASE-LIKE"/>
    <property type="match status" value="1"/>
</dbReference>
<gene>
    <name evidence="7 10" type="primary">trmH</name>
    <name evidence="10" type="ORF">EVB03_04365</name>
</gene>
<keyword evidence="1 7" id="KW-0820">tRNA-binding</keyword>
<dbReference type="SUPFAM" id="SSF75217">
    <property type="entry name" value="alpha/beta knot"/>
    <property type="match status" value="1"/>
</dbReference>
<dbReference type="GO" id="GO:0141100">
    <property type="term" value="F:tRNA (guanine(18)-2'-O)-methyltransferase activity"/>
    <property type="evidence" value="ECO:0007669"/>
    <property type="project" value="UniProtKB-UniRule"/>
</dbReference>
<evidence type="ECO:0000256" key="3">
    <source>
        <dbReference type="ARBA" id="ARBA00022679"/>
    </source>
</evidence>
<dbReference type="CDD" id="cd18092">
    <property type="entry name" value="SpoU-like_TrmH"/>
    <property type="match status" value="1"/>
</dbReference>
<evidence type="ECO:0000256" key="2">
    <source>
        <dbReference type="ARBA" id="ARBA00022603"/>
    </source>
</evidence>
<dbReference type="InterPro" id="IPR022724">
    <property type="entry name" value="rRNA_MeTrfase_SpoU_C"/>
</dbReference>